<dbReference type="EMBL" id="BOOG01000014">
    <property type="protein sequence ID" value="GIH69371.1"/>
    <property type="molecule type" value="Genomic_DNA"/>
</dbReference>
<sequence>MDARGYGALRPYVVPATLEELTGPVRGVIMLPKHLDWGPERSYHLDQIADARLLYMRVIRESATPDDLRRFLNASLLRKLWPELVLPPRVRALWHNRFPELQRQAA</sequence>
<name>A0A8J3R539_9ACTN</name>
<comment type="caution">
    <text evidence="1">The sequence shown here is derived from an EMBL/GenBank/DDBJ whole genome shotgun (WGS) entry which is preliminary data.</text>
</comment>
<keyword evidence="2" id="KW-1185">Reference proteome</keyword>
<evidence type="ECO:0000313" key="1">
    <source>
        <dbReference type="EMBL" id="GIH69371.1"/>
    </source>
</evidence>
<dbReference type="RefSeq" id="WP_204013820.1">
    <property type="nucleotide sequence ID" value="NZ_BOOG01000014.1"/>
</dbReference>
<gene>
    <name evidence="1" type="ORF">Mth01_16240</name>
</gene>
<proteinExistence type="predicted"/>
<organism evidence="1 2">
    <name type="scientific">Sphaerimonospora thailandensis</name>
    <dbReference type="NCBI Taxonomy" id="795644"/>
    <lineage>
        <taxon>Bacteria</taxon>
        <taxon>Bacillati</taxon>
        <taxon>Actinomycetota</taxon>
        <taxon>Actinomycetes</taxon>
        <taxon>Streptosporangiales</taxon>
        <taxon>Streptosporangiaceae</taxon>
        <taxon>Sphaerimonospora</taxon>
    </lineage>
</organism>
<protein>
    <submittedName>
        <fullName evidence="1">Uncharacterized protein</fullName>
    </submittedName>
</protein>
<evidence type="ECO:0000313" key="2">
    <source>
        <dbReference type="Proteomes" id="UP000610966"/>
    </source>
</evidence>
<reference evidence="1" key="1">
    <citation type="submission" date="2021-01" db="EMBL/GenBank/DDBJ databases">
        <title>Whole genome shotgun sequence of Sphaerimonospora thailandensis NBRC 107569.</title>
        <authorList>
            <person name="Komaki H."/>
            <person name="Tamura T."/>
        </authorList>
    </citation>
    <scope>NUCLEOTIDE SEQUENCE</scope>
    <source>
        <strain evidence="1">NBRC 107569</strain>
    </source>
</reference>
<dbReference type="Proteomes" id="UP000610966">
    <property type="component" value="Unassembled WGS sequence"/>
</dbReference>
<accession>A0A8J3R539</accession>
<dbReference type="AlphaFoldDB" id="A0A8J3R539"/>